<dbReference type="OrthoDB" id="5226996at2759"/>
<protein>
    <submittedName>
        <fullName evidence="3">Uncharacterized protein</fullName>
    </submittedName>
</protein>
<keyword evidence="1" id="KW-0175">Coiled coil</keyword>
<feature type="region of interest" description="Disordered" evidence="2">
    <location>
        <begin position="257"/>
        <end position="281"/>
    </location>
</feature>
<accession>A0A1Y1YU43</accession>
<comment type="caution">
    <text evidence="3">The sequence shown here is derived from an EMBL/GenBank/DDBJ whole genome shotgun (WGS) entry which is preliminary data.</text>
</comment>
<feature type="region of interest" description="Disordered" evidence="2">
    <location>
        <begin position="443"/>
        <end position="474"/>
    </location>
</feature>
<feature type="region of interest" description="Disordered" evidence="2">
    <location>
        <begin position="51"/>
        <end position="81"/>
    </location>
</feature>
<feature type="region of interest" description="Disordered" evidence="2">
    <location>
        <begin position="101"/>
        <end position="120"/>
    </location>
</feature>
<evidence type="ECO:0000256" key="2">
    <source>
        <dbReference type="SAM" id="MobiDB-lite"/>
    </source>
</evidence>
<evidence type="ECO:0000313" key="4">
    <source>
        <dbReference type="Proteomes" id="UP000193144"/>
    </source>
</evidence>
<organism evidence="3 4">
    <name type="scientific">Clohesyomyces aquaticus</name>
    <dbReference type="NCBI Taxonomy" id="1231657"/>
    <lineage>
        <taxon>Eukaryota</taxon>
        <taxon>Fungi</taxon>
        <taxon>Dikarya</taxon>
        <taxon>Ascomycota</taxon>
        <taxon>Pezizomycotina</taxon>
        <taxon>Dothideomycetes</taxon>
        <taxon>Pleosporomycetidae</taxon>
        <taxon>Pleosporales</taxon>
        <taxon>Lindgomycetaceae</taxon>
        <taxon>Clohesyomyces</taxon>
    </lineage>
</organism>
<evidence type="ECO:0000256" key="1">
    <source>
        <dbReference type="SAM" id="Coils"/>
    </source>
</evidence>
<proteinExistence type="predicted"/>
<feature type="compositionally biased region" description="Low complexity" evidence="2">
    <location>
        <begin position="270"/>
        <end position="279"/>
    </location>
</feature>
<sequence length="474" mass="50643">MDHQTPAAVASEQPRASRFKEATMNSTSSIHPPQHWELYYQELGIDDLIDRYNEEAAAPPSRAKADSLPAPAPAPAPSQSAFGRFSRAVTSLWRDSSLSVLGKRKAGEASKEVEGKDGRKAEAELAYAKAKAEGLLPTPKVFVRPIRAHKNTAAETPGGDVPERSLDPPATVRKSASKKDLLKQKVLVKRVSNLEAKLQEARKKLNDALGDDIPPVPSLNGITIPNGRFTPTSQYSFGNSKSTTTLALDITETSKPAKTSRSSLHQCLASPSTTSLPSTIAEPPKTHFWARDELNPHALVEKKTSPNKITKKRKAGAAGSADENYKPVPTDSDMESYYDSEVETGAAAHSTRKPSTSTSTSVVTASTRNGNKKLKSGKEGAGTNTDDITLGLVTPNSGSKKARRTVSAATRSSARNRLTRKKSSATTREEVVIVVPDGVTVPPLPSIPSGMDGKRAQVSKSTDDGYGGLGHEMF</sequence>
<dbReference type="Proteomes" id="UP000193144">
    <property type="component" value="Unassembled WGS sequence"/>
</dbReference>
<feature type="compositionally biased region" description="Polar residues" evidence="2">
    <location>
        <begin position="407"/>
        <end position="416"/>
    </location>
</feature>
<gene>
    <name evidence="3" type="ORF">BCR34DRAFT_91898</name>
</gene>
<name>A0A1Y1YU43_9PLEO</name>
<feature type="compositionally biased region" description="Basic and acidic residues" evidence="2">
    <location>
        <begin position="105"/>
        <end position="120"/>
    </location>
</feature>
<feature type="region of interest" description="Disordered" evidence="2">
    <location>
        <begin position="1"/>
        <end position="31"/>
    </location>
</feature>
<dbReference type="STRING" id="1231657.A0A1Y1YU43"/>
<feature type="region of interest" description="Disordered" evidence="2">
    <location>
        <begin position="297"/>
        <end position="425"/>
    </location>
</feature>
<keyword evidence="4" id="KW-1185">Reference proteome</keyword>
<feature type="coiled-coil region" evidence="1">
    <location>
        <begin position="184"/>
        <end position="211"/>
    </location>
</feature>
<feature type="compositionally biased region" description="Acidic residues" evidence="2">
    <location>
        <begin position="332"/>
        <end position="342"/>
    </location>
</feature>
<feature type="compositionally biased region" description="Gly residues" evidence="2">
    <location>
        <begin position="465"/>
        <end position="474"/>
    </location>
</feature>
<dbReference type="AlphaFoldDB" id="A0A1Y1YU43"/>
<feature type="compositionally biased region" description="Low complexity" evidence="2">
    <location>
        <begin position="355"/>
        <end position="367"/>
    </location>
</feature>
<feature type="region of interest" description="Disordered" evidence="2">
    <location>
        <begin position="150"/>
        <end position="178"/>
    </location>
</feature>
<reference evidence="3 4" key="1">
    <citation type="submission" date="2016-07" db="EMBL/GenBank/DDBJ databases">
        <title>Pervasive Adenine N6-methylation of Active Genes in Fungi.</title>
        <authorList>
            <consortium name="DOE Joint Genome Institute"/>
            <person name="Mondo S.J."/>
            <person name="Dannebaum R.O."/>
            <person name="Kuo R.C."/>
            <person name="Labutti K."/>
            <person name="Haridas S."/>
            <person name="Kuo A."/>
            <person name="Salamov A."/>
            <person name="Ahrendt S.R."/>
            <person name="Lipzen A."/>
            <person name="Sullivan W."/>
            <person name="Andreopoulos W.B."/>
            <person name="Clum A."/>
            <person name="Lindquist E."/>
            <person name="Daum C."/>
            <person name="Ramamoorthy G.K."/>
            <person name="Gryganskyi A."/>
            <person name="Culley D."/>
            <person name="Magnuson J.K."/>
            <person name="James T.Y."/>
            <person name="O'Malley M.A."/>
            <person name="Stajich J.E."/>
            <person name="Spatafora J.W."/>
            <person name="Visel A."/>
            <person name="Grigoriev I.V."/>
        </authorList>
    </citation>
    <scope>NUCLEOTIDE SEQUENCE [LARGE SCALE GENOMIC DNA]</scope>
    <source>
        <strain evidence="3 4">CBS 115471</strain>
    </source>
</reference>
<evidence type="ECO:0000313" key="3">
    <source>
        <dbReference type="EMBL" id="ORY01489.1"/>
    </source>
</evidence>
<dbReference type="EMBL" id="MCFA01000169">
    <property type="protein sequence ID" value="ORY01489.1"/>
    <property type="molecule type" value="Genomic_DNA"/>
</dbReference>